<proteinExistence type="predicted"/>
<protein>
    <recommendedName>
        <fullName evidence="9">DNA excision repair protein</fullName>
    </recommendedName>
</protein>
<dbReference type="PROSITE" id="PS51194">
    <property type="entry name" value="HELICASE_CTER"/>
    <property type="match status" value="1"/>
</dbReference>
<dbReference type="Pfam" id="PF00271">
    <property type="entry name" value="Helicase_C"/>
    <property type="match status" value="1"/>
</dbReference>
<feature type="region of interest" description="Disordered" evidence="4">
    <location>
        <begin position="195"/>
        <end position="224"/>
    </location>
</feature>
<feature type="compositionally biased region" description="Basic and acidic residues" evidence="4">
    <location>
        <begin position="931"/>
        <end position="947"/>
    </location>
</feature>
<feature type="compositionally biased region" description="Acidic residues" evidence="4">
    <location>
        <begin position="990"/>
        <end position="1003"/>
    </location>
</feature>
<reference evidence="7 8" key="1">
    <citation type="submission" date="2024-01" db="EMBL/GenBank/DDBJ databases">
        <authorList>
            <person name="Allen C."/>
            <person name="Tagirdzhanova G."/>
        </authorList>
    </citation>
    <scope>NUCLEOTIDE SEQUENCE [LARGE SCALE GENOMIC DNA]</scope>
</reference>
<feature type="compositionally biased region" description="Acidic residues" evidence="4">
    <location>
        <begin position="156"/>
        <end position="166"/>
    </location>
</feature>
<dbReference type="InterPro" id="IPR057931">
    <property type="entry name" value="RHH_ERCC6L2"/>
</dbReference>
<dbReference type="InterPro" id="IPR049730">
    <property type="entry name" value="SNF2/RAD54-like_C"/>
</dbReference>
<comment type="caution">
    <text evidence="7">The sequence shown here is derived from an EMBL/GenBank/DDBJ whole genome shotgun (WGS) entry which is preliminary data.</text>
</comment>
<feature type="compositionally biased region" description="Basic and acidic residues" evidence="4">
    <location>
        <begin position="138"/>
        <end position="150"/>
    </location>
</feature>
<gene>
    <name evidence="7" type="ORF">SBRCBS47491_000489</name>
</gene>
<feature type="compositionally biased region" description="Basic and acidic residues" evidence="4">
    <location>
        <begin position="64"/>
        <end position="78"/>
    </location>
</feature>
<dbReference type="InterPro" id="IPR038718">
    <property type="entry name" value="SNF2-like_sf"/>
</dbReference>
<dbReference type="Gene3D" id="3.40.50.300">
    <property type="entry name" value="P-loop containing nucleotide triphosphate hydrolases"/>
    <property type="match status" value="1"/>
</dbReference>
<dbReference type="InterPro" id="IPR001650">
    <property type="entry name" value="Helicase_C-like"/>
</dbReference>
<feature type="compositionally biased region" description="Basic residues" evidence="4">
    <location>
        <begin position="98"/>
        <end position="119"/>
    </location>
</feature>
<dbReference type="PANTHER" id="PTHR45629:SF7">
    <property type="entry name" value="DNA EXCISION REPAIR PROTEIN ERCC-6-RELATED"/>
    <property type="match status" value="1"/>
</dbReference>
<evidence type="ECO:0000259" key="6">
    <source>
        <dbReference type="PROSITE" id="PS51194"/>
    </source>
</evidence>
<evidence type="ECO:0000256" key="1">
    <source>
        <dbReference type="ARBA" id="ARBA00022741"/>
    </source>
</evidence>
<dbReference type="Proteomes" id="UP001642406">
    <property type="component" value="Unassembled WGS sequence"/>
</dbReference>
<feature type="compositionally biased region" description="Basic and acidic residues" evidence="4">
    <location>
        <begin position="1200"/>
        <end position="1277"/>
    </location>
</feature>
<feature type="domain" description="Helicase C-terminal" evidence="6">
    <location>
        <begin position="693"/>
        <end position="846"/>
    </location>
</feature>
<dbReference type="SMART" id="SM00490">
    <property type="entry name" value="HELICc"/>
    <property type="match status" value="1"/>
</dbReference>
<dbReference type="InterPro" id="IPR014001">
    <property type="entry name" value="Helicase_ATP-bd"/>
</dbReference>
<evidence type="ECO:0000256" key="2">
    <source>
        <dbReference type="ARBA" id="ARBA00022801"/>
    </source>
</evidence>
<evidence type="ECO:0008006" key="9">
    <source>
        <dbReference type="Google" id="ProtNLM"/>
    </source>
</evidence>
<keyword evidence="8" id="KW-1185">Reference proteome</keyword>
<dbReference type="EMBL" id="CAWUHC010000003">
    <property type="protein sequence ID" value="CAK7209573.1"/>
    <property type="molecule type" value="Genomic_DNA"/>
</dbReference>
<keyword evidence="2" id="KW-0378">Hydrolase</keyword>
<feature type="compositionally biased region" description="Polar residues" evidence="4">
    <location>
        <begin position="1333"/>
        <end position="1343"/>
    </location>
</feature>
<accession>A0ABP0AQS7</accession>
<dbReference type="InterPro" id="IPR000330">
    <property type="entry name" value="SNF2_N"/>
</dbReference>
<feature type="compositionally biased region" description="Acidic residues" evidence="4">
    <location>
        <begin position="1149"/>
        <end position="1167"/>
    </location>
</feature>
<organism evidence="7 8">
    <name type="scientific">Sporothrix bragantina</name>
    <dbReference type="NCBI Taxonomy" id="671064"/>
    <lineage>
        <taxon>Eukaryota</taxon>
        <taxon>Fungi</taxon>
        <taxon>Dikarya</taxon>
        <taxon>Ascomycota</taxon>
        <taxon>Pezizomycotina</taxon>
        <taxon>Sordariomycetes</taxon>
        <taxon>Sordariomycetidae</taxon>
        <taxon>Ophiostomatales</taxon>
        <taxon>Ophiostomataceae</taxon>
        <taxon>Sporothrix</taxon>
    </lineage>
</organism>
<dbReference type="CDD" id="cd18793">
    <property type="entry name" value="SF2_C_SNF"/>
    <property type="match status" value="1"/>
</dbReference>
<dbReference type="SMART" id="SM00487">
    <property type="entry name" value="DEXDc"/>
    <property type="match status" value="1"/>
</dbReference>
<dbReference type="Pfam" id="PF25806">
    <property type="entry name" value="RHH_ERCC6L2"/>
    <property type="match status" value="1"/>
</dbReference>
<feature type="compositionally biased region" description="Basic and acidic residues" evidence="4">
    <location>
        <begin position="1020"/>
        <end position="1031"/>
    </location>
</feature>
<sequence length="1411" mass="158426">MALRGVSARHEGIDIDDVSTASELDDEFDLEPFRPAQAGPSKGVKRRRSHADDDDDDDSEGNDEAAHDPARPRKEARPDNVASKIEWTDESDGEYERLKKRKRGAGARGRGNGKGRARGGGRGGSRAGTAAPSTSRKPTRDVKGKGRLGDAPDYTPESEEEEDYEIPDYIRQRRREFDEKRALLKEAGLRLPPDYSDIYFSDDDTDRRSRRRGTGRDNSLQTRPQFEGVVRSSRERKDIVLEYSAGVIPACMAQYLRDYQVAGVQFLHQLFVYQKGGILGDDMGLGKTVQVAAFLTAAFGKTGDERDDKRMRKVRRAAAGNDDKEESRWYPRVLVVCPGSLIQNWRNELQRWGWWHVDLYHGAGKDDVLQSARAGRLEIMVTTYTTYKNHRDRINTVRWDAVVADECHTLKERTSGITHAMNEVNALCRIGLTGTAIQNKYDELWTLLNWTNPGRFGTLADWKRTITRPLTIGQSHDATLFQLSLARTTARKLVENLLPEFFLRRMKSLIAHQLPRKTDRVVFCPLTERQSSAYENFVNSDQVEYLRRVSEPCDCGKGGKRGWCCYRIVPGTKGATWFSLVFPTIQSLLKLANHLMLLVPSTDNIVATNSSDENSDNADDDSEGSRHETMAGVSKADLKKEKPANAAKAARDRHRRALAVLQACVPDDWATLYRQRDSLVNLANPDFCGKWKVLRKLLRFWHENGDKVLVFSHNVRLLRILQHLFHNTSYSVSYLDGSLSYDERQRVVDDFNADPAQFVFLISTKAGGVGLNITSANKVVIFDPHWNPAYDLQAQDRAYRIGQVRDVDVFRLVSAGTIEEIVYARQIYKQQQANIGYSASTERRYFRGVQQDSARQGEIFGLNNLFTFHTDQVVLRDIVNKTNIAEAKVGVHLTAIDMEQAAADKDNEVLVKLEGATASSIASLMDEEEKKDEKDNKDSSEAARPKSDAIQAILASAGVEYTHDNNEVVGSSRVEAQLSRRAEIMLAEEGAGDQDDGDEDDGDLDRGGGAGNTSRLSHRSVFEHSDDHVTDSEDNDDYEDGHNNTGPSDIERSMLMADTSAVFRSSASTRDLPFDLAMAARLEYNPPDDVMRRQFCTMARDAGFASATDFALVVEGWTPEQRRASLEGFYRKREQLGREQLEAARETESEGEEEGYVDNENENENENGDVKEVPANEPRGQQFTEPPEEVASLVVISEDIVERRELIVKMDESEDGKNDKKGKKKEDDKKKKAEEENDKVKRDDDSEDKKLLAHVKKIEDDDNKVKAEIETKTEESSRPLQPRIKREPGIETITISSTQATATATQATQATQTQATQSIYSVASVRIKRETQTDQPMSFNTIDDTPAAEENDNNDSRVVVLLSSSPVMAPVAIEEPNSVVEVPRVVEVPEPHLLTRSIHEVIDDSDETDEL</sequence>
<dbReference type="InterPro" id="IPR029256">
    <property type="entry name" value="Heliccase-ass-bd"/>
</dbReference>
<evidence type="ECO:0000256" key="4">
    <source>
        <dbReference type="SAM" id="MobiDB-lite"/>
    </source>
</evidence>
<dbReference type="Pfam" id="PF00176">
    <property type="entry name" value="SNF2-rel_dom"/>
    <property type="match status" value="1"/>
</dbReference>
<keyword evidence="1" id="KW-0547">Nucleotide-binding</keyword>
<feature type="region of interest" description="Disordered" evidence="4">
    <location>
        <begin position="1139"/>
        <end position="1289"/>
    </location>
</feature>
<feature type="region of interest" description="Disordered" evidence="4">
    <location>
        <begin position="1331"/>
        <end position="1354"/>
    </location>
</feature>
<dbReference type="SUPFAM" id="SSF52540">
    <property type="entry name" value="P-loop containing nucleoside triphosphate hydrolases"/>
    <property type="match status" value="2"/>
</dbReference>
<feature type="compositionally biased region" description="Acidic residues" evidence="4">
    <location>
        <begin position="613"/>
        <end position="622"/>
    </location>
</feature>
<feature type="compositionally biased region" description="Acidic residues" evidence="4">
    <location>
        <begin position="52"/>
        <end position="63"/>
    </location>
</feature>
<feature type="compositionally biased region" description="Basic and acidic residues" evidence="4">
    <location>
        <begin position="1139"/>
        <end position="1148"/>
    </location>
</feature>
<name>A0ABP0AQS7_9PEZI</name>
<dbReference type="Pfam" id="PF14773">
    <property type="entry name" value="VIGSSK"/>
    <property type="match status" value="1"/>
</dbReference>
<dbReference type="InterPro" id="IPR050496">
    <property type="entry name" value="SNF2_RAD54_helicase_repair"/>
</dbReference>
<dbReference type="PANTHER" id="PTHR45629">
    <property type="entry name" value="SNF2/RAD54 FAMILY MEMBER"/>
    <property type="match status" value="1"/>
</dbReference>
<evidence type="ECO:0000256" key="3">
    <source>
        <dbReference type="ARBA" id="ARBA00022840"/>
    </source>
</evidence>
<dbReference type="InterPro" id="IPR027417">
    <property type="entry name" value="P-loop_NTPase"/>
</dbReference>
<evidence type="ECO:0000313" key="7">
    <source>
        <dbReference type="EMBL" id="CAK7209573.1"/>
    </source>
</evidence>
<keyword evidence="3" id="KW-0067">ATP-binding</keyword>
<dbReference type="Gene3D" id="3.40.50.10810">
    <property type="entry name" value="Tandem AAA-ATPase domain"/>
    <property type="match status" value="1"/>
</dbReference>
<evidence type="ECO:0000259" key="5">
    <source>
        <dbReference type="PROSITE" id="PS51192"/>
    </source>
</evidence>
<evidence type="ECO:0000313" key="8">
    <source>
        <dbReference type="Proteomes" id="UP001642406"/>
    </source>
</evidence>
<feature type="region of interest" description="Disordered" evidence="4">
    <location>
        <begin position="988"/>
        <end position="1052"/>
    </location>
</feature>
<feature type="region of interest" description="Disordered" evidence="4">
    <location>
        <begin position="922"/>
        <end position="948"/>
    </location>
</feature>
<feature type="region of interest" description="Disordered" evidence="4">
    <location>
        <begin position="1"/>
        <end position="167"/>
    </location>
</feature>
<feature type="domain" description="Helicase ATP-binding" evidence="5">
    <location>
        <begin position="268"/>
        <end position="454"/>
    </location>
</feature>
<feature type="region of interest" description="Disordered" evidence="4">
    <location>
        <begin position="608"/>
        <end position="649"/>
    </location>
</feature>
<dbReference type="PROSITE" id="PS51192">
    <property type="entry name" value="HELICASE_ATP_BIND_1"/>
    <property type="match status" value="1"/>
</dbReference>